<dbReference type="Proteomes" id="UP000664632">
    <property type="component" value="Unassembled WGS sequence"/>
</dbReference>
<evidence type="ECO:0000313" key="3">
    <source>
        <dbReference type="EMBL" id="MBO0441647.1"/>
    </source>
</evidence>
<keyword evidence="4" id="KW-1185">Reference proteome</keyword>
<evidence type="ECO:0008006" key="5">
    <source>
        <dbReference type="Google" id="ProtNLM"/>
    </source>
</evidence>
<proteinExistence type="predicted"/>
<feature type="signal peptide" evidence="2">
    <location>
        <begin position="1"/>
        <end position="21"/>
    </location>
</feature>
<evidence type="ECO:0000256" key="2">
    <source>
        <dbReference type="SAM" id="SignalP"/>
    </source>
</evidence>
<protein>
    <recommendedName>
        <fullName evidence="5">Lipoprotein</fullName>
    </recommendedName>
</protein>
<evidence type="ECO:0000313" key="4">
    <source>
        <dbReference type="Proteomes" id="UP000664632"/>
    </source>
</evidence>
<feature type="region of interest" description="Disordered" evidence="1">
    <location>
        <begin position="19"/>
        <end position="43"/>
    </location>
</feature>
<dbReference type="PROSITE" id="PS51257">
    <property type="entry name" value="PROKAR_LIPOPROTEIN"/>
    <property type="match status" value="1"/>
</dbReference>
<sequence>MKKIFLSVIPIVLLSACGSSTSPTQSSTKQTITSSSSLPTTNNSTAKVLSGILTVGDDGDLSSGTYDLKAVSDGYGAVSARTSDDKSIFRQYMASPTGLEKYNKQHKDGNPDLYIEDIPGVVLHNGDTIKTNGVSIEFTKVD</sequence>
<organism evidence="3 4">
    <name type="scientific">Candidatus Enterococcus ikei</name>
    <dbReference type="NCBI Taxonomy" id="2815326"/>
    <lineage>
        <taxon>Bacteria</taxon>
        <taxon>Bacillati</taxon>
        <taxon>Bacillota</taxon>
        <taxon>Bacilli</taxon>
        <taxon>Lactobacillales</taxon>
        <taxon>Enterococcaceae</taxon>
        <taxon>Enterococcus</taxon>
    </lineage>
</organism>
<reference evidence="3 4" key="1">
    <citation type="submission" date="2021-03" db="EMBL/GenBank/DDBJ databases">
        <title>Enterococcal diversity collection.</title>
        <authorList>
            <person name="Gilmore M.S."/>
            <person name="Schwartzman J."/>
            <person name="Van Tyne D."/>
            <person name="Martin M."/>
            <person name="Earl A.M."/>
            <person name="Manson A.L."/>
            <person name="Straub T."/>
            <person name="Salamzade R."/>
            <person name="Saavedra J."/>
            <person name="Lebreton F."/>
            <person name="Prichula J."/>
            <person name="Schaufler K."/>
            <person name="Gaca A."/>
            <person name="Sgardioli B."/>
            <person name="Wagenaar J."/>
            <person name="Strong T."/>
        </authorList>
    </citation>
    <scope>NUCLEOTIDE SEQUENCE [LARGE SCALE GENOMIC DNA]</scope>
    <source>
        <strain evidence="3 4">DIV0869a</strain>
    </source>
</reference>
<accession>A0ABS3H286</accession>
<feature type="chain" id="PRO_5047407975" description="Lipoprotein" evidence="2">
    <location>
        <begin position="22"/>
        <end position="142"/>
    </location>
</feature>
<dbReference type="EMBL" id="JAFLWD010000042">
    <property type="protein sequence ID" value="MBO0441647.1"/>
    <property type="molecule type" value="Genomic_DNA"/>
</dbReference>
<evidence type="ECO:0000256" key="1">
    <source>
        <dbReference type="SAM" id="MobiDB-lite"/>
    </source>
</evidence>
<comment type="caution">
    <text evidence="3">The sequence shown here is derived from an EMBL/GenBank/DDBJ whole genome shotgun (WGS) entry which is preliminary data.</text>
</comment>
<gene>
    <name evidence="3" type="ORF">JZO69_14865</name>
</gene>
<name>A0ABS3H286_9ENTE</name>
<keyword evidence="2" id="KW-0732">Signal</keyword>
<dbReference type="RefSeq" id="WP_207113609.1">
    <property type="nucleotide sequence ID" value="NZ_JAFLWD010000042.1"/>
</dbReference>